<dbReference type="PIRSF" id="PIRSF021524">
    <property type="entry name" value="MSH_acetyltransferase"/>
    <property type="match status" value="1"/>
</dbReference>
<dbReference type="EMBL" id="CAEZWD010000025">
    <property type="protein sequence ID" value="CAB4645165.1"/>
    <property type="molecule type" value="Genomic_DNA"/>
</dbReference>
<evidence type="ECO:0000256" key="2">
    <source>
        <dbReference type="ARBA" id="ARBA00022737"/>
    </source>
</evidence>
<evidence type="ECO:0000313" key="6">
    <source>
        <dbReference type="EMBL" id="CAB4649225.1"/>
    </source>
</evidence>
<sequence length="310" mass="33846">MSFEVSVLTRLSEIQTEEVMQLAFAAAAIDEMAPLSEHVLIHLHHGGDDADEHLVATSDSGKIIGYLHLDQTDAVAGSVVEVVVHPENRRQGVGRALVEAAIAKSDDPRMRLWAHGELTSAYSLAAKLGFAKTRELWQMRRSLFAPLPKANDATGITVRPFQVGIDEQSWLDLNATVFADHPEQGRMSAQDLAVRMSEQWFDPAGFLIATQEQTGSDVMVGYHWTKVHGGAGSHGHSEIGEIYVLGISPELRGTGLAKLLSIRGLEHLRSKGLPAAMLYVDADNKAAISLYESLGFAHWDTDVMFRKSSV</sequence>
<feature type="domain" description="N-acetyltransferase" evidence="4">
    <location>
        <begin position="6"/>
        <end position="154"/>
    </location>
</feature>
<dbReference type="Pfam" id="PF13508">
    <property type="entry name" value="Acetyltransf_7"/>
    <property type="match status" value="1"/>
</dbReference>
<dbReference type="Gene3D" id="3.40.630.30">
    <property type="match status" value="1"/>
</dbReference>
<gene>
    <name evidence="5" type="ORF">UFOPK2171_00341</name>
    <name evidence="6" type="ORF">UFOPK2237_00400</name>
</gene>
<dbReference type="EMBL" id="CAEZWI010000031">
    <property type="protein sequence ID" value="CAB4649225.1"/>
    <property type="molecule type" value="Genomic_DNA"/>
</dbReference>
<evidence type="ECO:0000313" key="5">
    <source>
        <dbReference type="EMBL" id="CAB4645165.1"/>
    </source>
</evidence>
<dbReference type="AlphaFoldDB" id="A0A6J6K9W6"/>
<dbReference type="PANTHER" id="PTHR43072:SF23">
    <property type="entry name" value="UPF0039 PROTEIN C11D3.02C"/>
    <property type="match status" value="1"/>
</dbReference>
<dbReference type="HAMAP" id="MF_01698">
    <property type="entry name" value="MshD"/>
    <property type="match status" value="1"/>
</dbReference>
<evidence type="ECO:0000256" key="3">
    <source>
        <dbReference type="ARBA" id="ARBA00023315"/>
    </source>
</evidence>
<dbReference type="PANTHER" id="PTHR43072">
    <property type="entry name" value="N-ACETYLTRANSFERASE"/>
    <property type="match status" value="1"/>
</dbReference>
<keyword evidence="1" id="KW-0808">Transferase</keyword>
<dbReference type="CDD" id="cd04301">
    <property type="entry name" value="NAT_SF"/>
    <property type="match status" value="1"/>
</dbReference>
<dbReference type="Pfam" id="PF00583">
    <property type="entry name" value="Acetyltransf_1"/>
    <property type="match status" value="1"/>
</dbReference>
<dbReference type="PROSITE" id="PS51186">
    <property type="entry name" value="GNAT"/>
    <property type="match status" value="2"/>
</dbReference>
<evidence type="ECO:0000256" key="1">
    <source>
        <dbReference type="ARBA" id="ARBA00022679"/>
    </source>
</evidence>
<protein>
    <submittedName>
        <fullName evidence="5">Unannotated protein</fullName>
    </submittedName>
</protein>
<name>A0A6J6K9W6_9ZZZZ</name>
<evidence type="ECO:0000259" key="4">
    <source>
        <dbReference type="PROSITE" id="PS51186"/>
    </source>
</evidence>
<dbReference type="InterPro" id="IPR017813">
    <property type="entry name" value="Mycothiol_AcTrfase"/>
</dbReference>
<dbReference type="NCBIfam" id="TIGR03448">
    <property type="entry name" value="mycothiol_MshD"/>
    <property type="match status" value="1"/>
</dbReference>
<dbReference type="InterPro" id="IPR000182">
    <property type="entry name" value="GNAT_dom"/>
</dbReference>
<proteinExistence type="inferred from homology"/>
<feature type="domain" description="N-acetyltransferase" evidence="4">
    <location>
        <begin position="156"/>
        <end position="310"/>
    </location>
</feature>
<organism evidence="5">
    <name type="scientific">freshwater metagenome</name>
    <dbReference type="NCBI Taxonomy" id="449393"/>
    <lineage>
        <taxon>unclassified sequences</taxon>
        <taxon>metagenomes</taxon>
        <taxon>ecological metagenomes</taxon>
    </lineage>
</organism>
<dbReference type="GO" id="GO:0016747">
    <property type="term" value="F:acyltransferase activity, transferring groups other than amino-acyl groups"/>
    <property type="evidence" value="ECO:0007669"/>
    <property type="project" value="InterPro"/>
</dbReference>
<keyword evidence="2" id="KW-0677">Repeat</keyword>
<dbReference type="SUPFAM" id="SSF55729">
    <property type="entry name" value="Acyl-CoA N-acyltransferases (Nat)"/>
    <property type="match status" value="1"/>
</dbReference>
<dbReference type="InterPro" id="IPR016181">
    <property type="entry name" value="Acyl_CoA_acyltransferase"/>
</dbReference>
<accession>A0A6J6K9W6</accession>
<reference evidence="5" key="1">
    <citation type="submission" date="2020-05" db="EMBL/GenBank/DDBJ databases">
        <authorList>
            <person name="Chiriac C."/>
            <person name="Salcher M."/>
            <person name="Ghai R."/>
            <person name="Kavagutti S V."/>
        </authorList>
    </citation>
    <scope>NUCLEOTIDE SEQUENCE</scope>
</reference>
<keyword evidence="3" id="KW-0012">Acyltransferase</keyword>